<dbReference type="Proteomes" id="UP000199577">
    <property type="component" value="Unassembled WGS sequence"/>
</dbReference>
<organism evidence="2 3">
    <name type="scientific">Parapedobacter composti</name>
    <dbReference type="NCBI Taxonomy" id="623281"/>
    <lineage>
        <taxon>Bacteria</taxon>
        <taxon>Pseudomonadati</taxon>
        <taxon>Bacteroidota</taxon>
        <taxon>Sphingobacteriia</taxon>
        <taxon>Sphingobacteriales</taxon>
        <taxon>Sphingobacteriaceae</taxon>
        <taxon>Parapedobacter</taxon>
    </lineage>
</organism>
<accession>A0A1I1KTX4</accession>
<dbReference type="EMBL" id="FOLL01000016">
    <property type="protein sequence ID" value="SFC61593.1"/>
    <property type="molecule type" value="Genomic_DNA"/>
</dbReference>
<feature type="chain" id="PRO_5011600483" description="Outer membrane protein beta-barrel domain-containing protein" evidence="1">
    <location>
        <begin position="24"/>
        <end position="219"/>
    </location>
</feature>
<evidence type="ECO:0000313" key="2">
    <source>
        <dbReference type="EMBL" id="SFC61593.1"/>
    </source>
</evidence>
<feature type="signal peptide" evidence="1">
    <location>
        <begin position="1"/>
        <end position="23"/>
    </location>
</feature>
<evidence type="ECO:0000313" key="3">
    <source>
        <dbReference type="Proteomes" id="UP000199577"/>
    </source>
</evidence>
<dbReference type="AlphaFoldDB" id="A0A1I1KTX4"/>
<keyword evidence="1" id="KW-0732">Signal</keyword>
<protein>
    <recommendedName>
        <fullName evidence="4">Outer membrane protein beta-barrel domain-containing protein</fullName>
    </recommendedName>
</protein>
<name>A0A1I1KTX4_9SPHI</name>
<gene>
    <name evidence="2" type="ORF">SAMN05421747_11672</name>
</gene>
<proteinExistence type="predicted"/>
<keyword evidence="3" id="KW-1185">Reference proteome</keyword>
<dbReference type="STRING" id="623281.SAMN05421747_11672"/>
<dbReference type="RefSeq" id="WP_139215911.1">
    <property type="nucleotide sequence ID" value="NZ_FOLL01000016.1"/>
</dbReference>
<evidence type="ECO:0000256" key="1">
    <source>
        <dbReference type="SAM" id="SignalP"/>
    </source>
</evidence>
<evidence type="ECO:0008006" key="4">
    <source>
        <dbReference type="Google" id="ProtNLM"/>
    </source>
</evidence>
<dbReference type="OrthoDB" id="790079at2"/>
<sequence>MQLLKRCFPFFLLCCVFTAAAVAQEGSDTLHHRKVYVTSGLGWGLAVGATNDILKAKFSNSLGLDISLRNRHYFVYPSLDFLAFEYNQHEDDPQYAHRLEQGRSNFYVLNLAGGMRKQLGKLNVYAFAGPGAAVVVEPRARLSAADQKIVIENKSQFTPTVRGGMGADYRIGGFFLFAETGWLHHFRNIQKRPVNIVSLYGGLKTDVTRLKDSAIGLFR</sequence>
<reference evidence="2 3" key="1">
    <citation type="submission" date="2016-10" db="EMBL/GenBank/DDBJ databases">
        <authorList>
            <person name="de Groot N.N."/>
        </authorList>
    </citation>
    <scope>NUCLEOTIDE SEQUENCE [LARGE SCALE GENOMIC DNA]</scope>
    <source>
        <strain evidence="2 3">DSM 22900</strain>
    </source>
</reference>